<accession>A0A3Q9G8J1</accession>
<dbReference type="KEGG" id="flh:EJ997_10235"/>
<dbReference type="Proteomes" id="UP000280344">
    <property type="component" value="Chromosome"/>
</dbReference>
<protein>
    <submittedName>
        <fullName evidence="1">DUF2190 family protein</fullName>
    </submittedName>
</protein>
<organism evidence="1 2">
    <name type="scientific">Flaviflexus ciconiae</name>
    <dbReference type="NCBI Taxonomy" id="2496867"/>
    <lineage>
        <taxon>Bacteria</taxon>
        <taxon>Bacillati</taxon>
        <taxon>Actinomycetota</taxon>
        <taxon>Actinomycetes</taxon>
        <taxon>Actinomycetales</taxon>
        <taxon>Actinomycetaceae</taxon>
        <taxon>Flaviflexus</taxon>
    </lineage>
</organism>
<sequence length="118" mass="11622">MADYLPLYRPGHTVTFNVSADVVGGQPVEVGDADWSVQPAAAGSTTVVGVAGHDAAVGDKLTVEVGKVIHEFVASGAVARGAKLAAAADGKVATAAEGGLWLALNSVSDGGLVAALQL</sequence>
<evidence type="ECO:0000313" key="1">
    <source>
        <dbReference type="EMBL" id="AZQ77661.1"/>
    </source>
</evidence>
<name>A0A3Q9G8J1_9ACTO</name>
<keyword evidence="2" id="KW-1185">Reference proteome</keyword>
<dbReference type="AlphaFoldDB" id="A0A3Q9G8J1"/>
<dbReference type="OrthoDB" id="5074152at2"/>
<gene>
    <name evidence="1" type="ORF">EJ997_10235</name>
</gene>
<dbReference type="InterPro" id="IPR011231">
    <property type="entry name" value="Phage_VT1-Sakai_H0018"/>
</dbReference>
<dbReference type="EMBL" id="CP034593">
    <property type="protein sequence ID" value="AZQ77661.1"/>
    <property type="molecule type" value="Genomic_DNA"/>
</dbReference>
<reference evidence="1 2" key="1">
    <citation type="submission" date="2018-12" db="EMBL/GenBank/DDBJ databases">
        <title>Complete genome sequence of Flaviflexus sp. H23T48.</title>
        <authorList>
            <person name="Bae J.-W."/>
            <person name="Lee J.-Y."/>
        </authorList>
    </citation>
    <scope>NUCLEOTIDE SEQUENCE [LARGE SCALE GENOMIC DNA]</scope>
    <source>
        <strain evidence="1 2">H23T48</strain>
    </source>
</reference>
<evidence type="ECO:0000313" key="2">
    <source>
        <dbReference type="Proteomes" id="UP000280344"/>
    </source>
</evidence>
<dbReference type="Pfam" id="PF09956">
    <property type="entry name" value="Phage_cement_2"/>
    <property type="match status" value="1"/>
</dbReference>
<proteinExistence type="predicted"/>
<dbReference type="RefSeq" id="WP_126704464.1">
    <property type="nucleotide sequence ID" value="NZ_CP034593.1"/>
</dbReference>